<reference evidence="3 4" key="1">
    <citation type="submission" date="2020-02" db="EMBL/GenBank/DDBJ databases">
        <title>Draft genome sequence of Haematococcus lacustris strain NIES-144.</title>
        <authorList>
            <person name="Morimoto D."/>
            <person name="Nakagawa S."/>
            <person name="Yoshida T."/>
            <person name="Sawayama S."/>
        </authorList>
    </citation>
    <scope>NUCLEOTIDE SEQUENCE [LARGE SCALE GENOMIC DNA]</scope>
    <source>
        <strain evidence="3 4">NIES-144</strain>
    </source>
</reference>
<feature type="transmembrane region" description="Helical" evidence="2">
    <location>
        <begin position="6"/>
        <end position="27"/>
    </location>
</feature>
<evidence type="ECO:0000313" key="3">
    <source>
        <dbReference type="EMBL" id="GFH10644.1"/>
    </source>
</evidence>
<proteinExistence type="predicted"/>
<dbReference type="AlphaFoldDB" id="A0A699YV16"/>
<keyword evidence="2" id="KW-1133">Transmembrane helix</keyword>
<evidence type="ECO:0000256" key="2">
    <source>
        <dbReference type="SAM" id="Phobius"/>
    </source>
</evidence>
<name>A0A699YV16_HAELA</name>
<dbReference type="EMBL" id="BLLF01000333">
    <property type="protein sequence ID" value="GFH10644.1"/>
    <property type="molecule type" value="Genomic_DNA"/>
</dbReference>
<dbReference type="Proteomes" id="UP000485058">
    <property type="component" value="Unassembled WGS sequence"/>
</dbReference>
<keyword evidence="2" id="KW-0472">Membrane</keyword>
<evidence type="ECO:0000256" key="1">
    <source>
        <dbReference type="SAM" id="MobiDB-lite"/>
    </source>
</evidence>
<evidence type="ECO:0000313" key="4">
    <source>
        <dbReference type="Proteomes" id="UP000485058"/>
    </source>
</evidence>
<keyword evidence="4" id="KW-1185">Reference proteome</keyword>
<gene>
    <name evidence="3" type="ORF">HaLaN_05990</name>
</gene>
<accession>A0A699YV16</accession>
<keyword evidence="2" id="KW-0812">Transmembrane</keyword>
<comment type="caution">
    <text evidence="3">The sequence shown here is derived from an EMBL/GenBank/DDBJ whole genome shotgun (WGS) entry which is preliminary data.</text>
</comment>
<feature type="region of interest" description="Disordered" evidence="1">
    <location>
        <begin position="37"/>
        <end position="62"/>
    </location>
</feature>
<sequence>MFEAWLMVAVLYGAIMALHFIPTFGLLKPLGTLGSGLGQSSTPGVTTARPQPPEHPSSAAPA</sequence>
<protein>
    <submittedName>
        <fullName evidence="3">Uncharacterized protein</fullName>
    </submittedName>
</protein>
<organism evidence="3 4">
    <name type="scientific">Haematococcus lacustris</name>
    <name type="common">Green alga</name>
    <name type="synonym">Haematococcus pluvialis</name>
    <dbReference type="NCBI Taxonomy" id="44745"/>
    <lineage>
        <taxon>Eukaryota</taxon>
        <taxon>Viridiplantae</taxon>
        <taxon>Chlorophyta</taxon>
        <taxon>core chlorophytes</taxon>
        <taxon>Chlorophyceae</taxon>
        <taxon>CS clade</taxon>
        <taxon>Chlamydomonadales</taxon>
        <taxon>Haematococcaceae</taxon>
        <taxon>Haematococcus</taxon>
    </lineage>
</organism>